<keyword evidence="4" id="KW-0503">Monooxygenase</keyword>
<name>A0A512T074_9MICO</name>
<dbReference type="Pfam" id="PF00296">
    <property type="entry name" value="Bac_luciferase"/>
    <property type="match status" value="1"/>
</dbReference>
<keyword evidence="8" id="KW-1185">Reference proteome</keyword>
<dbReference type="AlphaFoldDB" id="A0A512T074"/>
<feature type="region of interest" description="Disordered" evidence="5">
    <location>
        <begin position="154"/>
        <end position="197"/>
    </location>
</feature>
<feature type="domain" description="Luciferase-like" evidence="6">
    <location>
        <begin position="214"/>
        <end position="470"/>
    </location>
</feature>
<organism evidence="7 8">
    <name type="scientific">Knoellia locipacati</name>
    <dbReference type="NCBI Taxonomy" id="882824"/>
    <lineage>
        <taxon>Bacteria</taxon>
        <taxon>Bacillati</taxon>
        <taxon>Actinomycetota</taxon>
        <taxon>Actinomycetes</taxon>
        <taxon>Micrococcales</taxon>
        <taxon>Intrasporangiaceae</taxon>
        <taxon>Knoellia</taxon>
    </lineage>
</organism>
<proteinExistence type="predicted"/>
<evidence type="ECO:0000259" key="6">
    <source>
        <dbReference type="Pfam" id="PF00296"/>
    </source>
</evidence>
<keyword evidence="1" id="KW-0285">Flavoprotein</keyword>
<evidence type="ECO:0000313" key="7">
    <source>
        <dbReference type="EMBL" id="GEQ13581.1"/>
    </source>
</evidence>
<evidence type="ECO:0000256" key="2">
    <source>
        <dbReference type="ARBA" id="ARBA00022643"/>
    </source>
</evidence>
<comment type="caution">
    <text evidence="7">The sequence shown here is derived from an EMBL/GenBank/DDBJ whole genome shotgun (WGS) entry which is preliminary data.</text>
</comment>
<evidence type="ECO:0000313" key="8">
    <source>
        <dbReference type="Proteomes" id="UP000321793"/>
    </source>
</evidence>
<evidence type="ECO:0000256" key="3">
    <source>
        <dbReference type="ARBA" id="ARBA00023002"/>
    </source>
</evidence>
<protein>
    <recommendedName>
        <fullName evidence="6">Luciferase-like domain-containing protein</fullName>
    </recommendedName>
</protein>
<dbReference type="GO" id="GO:0046306">
    <property type="term" value="P:alkanesulfonate catabolic process"/>
    <property type="evidence" value="ECO:0007669"/>
    <property type="project" value="TreeGrafter"/>
</dbReference>
<dbReference type="OrthoDB" id="143323at2"/>
<evidence type="ECO:0000256" key="4">
    <source>
        <dbReference type="ARBA" id="ARBA00023033"/>
    </source>
</evidence>
<dbReference type="EMBL" id="BKBA01000006">
    <property type="protein sequence ID" value="GEQ13581.1"/>
    <property type="molecule type" value="Genomic_DNA"/>
</dbReference>
<dbReference type="Gene3D" id="3.20.20.30">
    <property type="entry name" value="Luciferase-like domain"/>
    <property type="match status" value="1"/>
</dbReference>
<dbReference type="SUPFAM" id="SSF51679">
    <property type="entry name" value="Bacterial luciferase-like"/>
    <property type="match status" value="1"/>
</dbReference>
<evidence type="ECO:0000256" key="1">
    <source>
        <dbReference type="ARBA" id="ARBA00022630"/>
    </source>
</evidence>
<dbReference type="SUPFAM" id="SSF52540">
    <property type="entry name" value="P-loop containing nucleoside triphosphate hydrolases"/>
    <property type="match status" value="1"/>
</dbReference>
<dbReference type="InterPro" id="IPR027417">
    <property type="entry name" value="P-loop_NTPase"/>
</dbReference>
<dbReference type="InterPro" id="IPR050172">
    <property type="entry name" value="SsuD_RutA_monooxygenase"/>
</dbReference>
<evidence type="ECO:0000256" key="5">
    <source>
        <dbReference type="SAM" id="MobiDB-lite"/>
    </source>
</evidence>
<keyword evidence="2" id="KW-0288">FMN</keyword>
<dbReference type="Pfam" id="PF13671">
    <property type="entry name" value="AAA_33"/>
    <property type="match status" value="1"/>
</dbReference>
<dbReference type="InterPro" id="IPR011251">
    <property type="entry name" value="Luciferase-like_dom"/>
</dbReference>
<accession>A0A512T074</accession>
<reference evidence="7 8" key="1">
    <citation type="submission" date="2019-07" db="EMBL/GenBank/DDBJ databases">
        <title>Whole genome shotgun sequence of Knoellia locipacati NBRC 109775.</title>
        <authorList>
            <person name="Hosoyama A."/>
            <person name="Uohara A."/>
            <person name="Ohji S."/>
            <person name="Ichikawa N."/>
        </authorList>
    </citation>
    <scope>NUCLEOTIDE SEQUENCE [LARGE SCALE GENOMIC DNA]</scope>
    <source>
        <strain evidence="7 8">NBRC 109775</strain>
    </source>
</reference>
<dbReference type="InterPro" id="IPR036661">
    <property type="entry name" value="Luciferase-like_sf"/>
</dbReference>
<feature type="compositionally biased region" description="Low complexity" evidence="5">
    <location>
        <begin position="154"/>
        <end position="182"/>
    </location>
</feature>
<dbReference type="PANTHER" id="PTHR42847:SF4">
    <property type="entry name" value="ALKANESULFONATE MONOOXYGENASE-RELATED"/>
    <property type="match status" value="1"/>
</dbReference>
<keyword evidence="3" id="KW-0560">Oxidoreductase</keyword>
<dbReference type="RefSeq" id="WP_147063962.1">
    <property type="nucleotide sequence ID" value="NZ_BAABDN010000001.1"/>
</dbReference>
<dbReference type="PANTHER" id="PTHR42847">
    <property type="entry name" value="ALKANESULFONATE MONOOXYGENASE"/>
    <property type="match status" value="1"/>
</dbReference>
<gene>
    <name evidence="7" type="ORF">KLO01_16280</name>
</gene>
<dbReference type="Proteomes" id="UP000321793">
    <property type="component" value="Unassembled WGS sequence"/>
</dbReference>
<sequence length="505" mass="53520">MQIPDPALVVLVGAAGSGKSTWAAANYRPTEVVSSDALRAVVGSGSADLDASNDAFEVLDLLVTGRTRRGLTVVVDTLGLDAERRAGWAALARKAGLPLVAVVVDTPAATCRARNAGRDRPVPASVLGAQLQRMRDIRRELETEGWEVHVVSGEASAAASAPTSSPGSSTVSRTDPSSSTDPARAVRRDSAGVAARSDGPRVMLQVSRFPWGEDPLDWLRGIALAADEAGFAGLALMDHLIQIPQVGRAWDPIPEPWVTLGALAALPTDLMLGTLCTPATYRPAGVIAKAAATLDVLSGGRAFCGLGAGWWEREHAAFGVDFPATAGRLDGLEVAAETVRALWAPGTKAYHGERVSLPETTCYPRPVGRLPLVIGGGGERRTLRIAARWGDACNVQGDLETVTHKTQVLRRHCDEVGRPHEEVVVTVLDVAVVGSDRDDTWTRVERLRGRTKAASYAARHHAAEVAAHRERHDRLFEAGVGTVFLALPDLTGADDIERIAALARR</sequence>
<dbReference type="Gene3D" id="3.40.50.300">
    <property type="entry name" value="P-loop containing nucleotide triphosphate hydrolases"/>
    <property type="match status" value="1"/>
</dbReference>
<dbReference type="GO" id="GO:0008726">
    <property type="term" value="F:alkanesulfonate monooxygenase activity"/>
    <property type="evidence" value="ECO:0007669"/>
    <property type="project" value="TreeGrafter"/>
</dbReference>